<dbReference type="RefSeq" id="WP_109733719.1">
    <property type="nucleotide sequence ID" value="NZ_BAAACK010000008.1"/>
</dbReference>
<evidence type="ECO:0000313" key="5">
    <source>
        <dbReference type="Proteomes" id="UP000245845"/>
    </source>
</evidence>
<evidence type="ECO:0000259" key="3">
    <source>
        <dbReference type="Pfam" id="PF03787"/>
    </source>
</evidence>
<evidence type="ECO:0000256" key="1">
    <source>
        <dbReference type="ARBA" id="ARBA00023118"/>
    </source>
</evidence>
<reference evidence="4 5" key="1">
    <citation type="submission" date="2018-05" db="EMBL/GenBank/DDBJ databases">
        <title>The Hungate 1000. A catalogue of reference genomes from the rumen microbiome.</title>
        <authorList>
            <person name="Kelly W."/>
        </authorList>
    </citation>
    <scope>NUCLEOTIDE SEQUENCE [LARGE SCALE GENOMIC DNA]</scope>
    <source>
        <strain evidence="4 5">NLAE-zl-C242</strain>
    </source>
</reference>
<feature type="region of interest" description="Disordered" evidence="2">
    <location>
        <begin position="581"/>
        <end position="602"/>
    </location>
</feature>
<name>A0A2Y9BN68_9FIRM</name>
<dbReference type="OrthoDB" id="482771at2"/>
<dbReference type="EMBL" id="QGDL01000021">
    <property type="protein sequence ID" value="PWJ20689.1"/>
    <property type="molecule type" value="Genomic_DNA"/>
</dbReference>
<sequence length="719" mass="80736">MKRWDLKIVLKSDLCTATGENVPGITNVKTALEYGIPYVPAKRIKGCLVEAGREMADNGIIEEGMMRQLFGAPGLEREKGVYIQDAHLHSAPKYLFGLNEEGSFTIKDYEQFRKAAENCPEIEDSFLEEVFTRRRARTAIDAELGSAQAHSLRTVQTVPAGIVLKARLEGELSDEGERALELCAKGLRHMGLGITRGFGEVRCSLEMVSSGKRDCAVPVNQYKRGLLEEFSPEEEVELAYEIRLDSPVIVEGDTGAHMDCLPGAAVLGALAGMYIRKYSLGANAHEDVNFRRIFLRDGVQFGYGFLKKGDKQYIPCPKALAVKKDDQSEWFNIWCENPRRKDISGQIFLEDNELHVAVPQKEIHFHHARPADRGIAHALNDRAEDTTHQTGQFFEYIALSKGQVFAGTWKGRAKDIEKLAECLADNAWRLRLGRSKTAEYGECTFCIKGVKRSGQGKSPAVTGKEWLVWLVSPMVLEDENGGPFFEWSSIKEQAEKIMGYPAKEFKSACSYTVVNGYNSKWRMPSISYPALAAGSAFYITLDTDEDIRISELEGKRWGLMTGKGCGQIKLEPWSRVDKGGNICNSDEGHPPAPETSGNESDDGMLAQLCSYYEEKTKCENLSLDKLDTIKREELPPSSSIELLLQILRSQNGEPGFYEEIKLQAEKIAKESKKKRVLELIAPCQGESYEFMKHYLENAKWKARSRDKDENRERKPDYEP</sequence>
<keyword evidence="5" id="KW-1185">Reference proteome</keyword>
<proteinExistence type="predicted"/>
<dbReference type="Proteomes" id="UP000245845">
    <property type="component" value="Unassembled WGS sequence"/>
</dbReference>
<comment type="caution">
    <text evidence="4">The sequence shown here is derived from an EMBL/GenBank/DDBJ whole genome shotgun (WGS) entry which is preliminary data.</text>
</comment>
<feature type="region of interest" description="Disordered" evidence="2">
    <location>
        <begin position="700"/>
        <end position="719"/>
    </location>
</feature>
<gene>
    <name evidence="4" type="ORF">A8806_1215</name>
</gene>
<feature type="domain" description="CRISPR type III-associated protein" evidence="3">
    <location>
        <begin position="8"/>
        <end position="201"/>
    </location>
</feature>
<dbReference type="AlphaFoldDB" id="A0A2Y9BN68"/>
<dbReference type="GO" id="GO:0051607">
    <property type="term" value="P:defense response to virus"/>
    <property type="evidence" value="ECO:0007669"/>
    <property type="project" value="UniProtKB-KW"/>
</dbReference>
<dbReference type="Pfam" id="PF03787">
    <property type="entry name" value="RAMPs"/>
    <property type="match status" value="1"/>
</dbReference>
<protein>
    <submittedName>
        <fullName evidence="4">CRISPR-associated protein Csx10</fullName>
    </submittedName>
</protein>
<evidence type="ECO:0000313" key="4">
    <source>
        <dbReference type="EMBL" id="PWJ20689.1"/>
    </source>
</evidence>
<dbReference type="InterPro" id="IPR005537">
    <property type="entry name" value="RAMP_III_fam"/>
</dbReference>
<dbReference type="CDD" id="cd09726">
    <property type="entry name" value="RAMP_I_III"/>
    <property type="match status" value="1"/>
</dbReference>
<evidence type="ECO:0000256" key="2">
    <source>
        <dbReference type="SAM" id="MobiDB-lite"/>
    </source>
</evidence>
<organism evidence="4 5">
    <name type="scientific">Faecalicatena orotica</name>
    <dbReference type="NCBI Taxonomy" id="1544"/>
    <lineage>
        <taxon>Bacteria</taxon>
        <taxon>Bacillati</taxon>
        <taxon>Bacillota</taxon>
        <taxon>Clostridia</taxon>
        <taxon>Lachnospirales</taxon>
        <taxon>Lachnospiraceae</taxon>
        <taxon>Faecalicatena</taxon>
    </lineage>
</organism>
<accession>A0A2Y9BN68</accession>
<keyword evidence="1" id="KW-0051">Antiviral defense</keyword>